<sequence length="105" mass="11460">MTVEPDWWRPLRGVPHRGLWSPGTRCIGTRTHEAGLDFVAIRHGRPVVCVELRASAPFRLVATSVPTIAEARSTMQALVGQAPDLDMSTPCRQPLPVPDENPPSA</sequence>
<evidence type="ECO:0000313" key="3">
    <source>
        <dbReference type="Proteomes" id="UP000283128"/>
    </source>
</evidence>
<evidence type="ECO:0000313" key="2">
    <source>
        <dbReference type="EMBL" id="RVU28138.1"/>
    </source>
</evidence>
<dbReference type="EMBL" id="RZYA01000002">
    <property type="protein sequence ID" value="RVU28138.1"/>
    <property type="molecule type" value="Genomic_DNA"/>
</dbReference>
<protein>
    <submittedName>
        <fullName evidence="2">Uncharacterized protein</fullName>
    </submittedName>
</protein>
<feature type="region of interest" description="Disordered" evidence="1">
    <location>
        <begin position="84"/>
        <end position="105"/>
    </location>
</feature>
<reference evidence="2 3" key="1">
    <citation type="submission" date="2019-01" db="EMBL/GenBank/DDBJ databases">
        <title>Genome sequences of Streptomyces and Rhizobium isolates collected from root and soil.</title>
        <authorList>
            <person name="Chhettri S."/>
            <person name="Sevigny J.L."/>
            <person name="Sen A."/>
            <person name="Ennis N."/>
            <person name="Tisa L."/>
        </authorList>
    </citation>
    <scope>NUCLEOTIDE SEQUENCE [LARGE SCALE GENOMIC DNA]</scope>
    <source>
        <strain evidence="2 3">San01</strain>
    </source>
</reference>
<accession>A0A437Q0U5</accession>
<dbReference type="Proteomes" id="UP000283128">
    <property type="component" value="Unassembled WGS sequence"/>
</dbReference>
<name>A0A437Q0U5_9ACTN</name>
<comment type="caution">
    <text evidence="2">The sequence shown here is derived from an EMBL/GenBank/DDBJ whole genome shotgun (WGS) entry which is preliminary data.</text>
</comment>
<dbReference type="RefSeq" id="WP_146003133.1">
    <property type="nucleotide sequence ID" value="NZ_RZYA01000002.1"/>
</dbReference>
<organism evidence="2 3">
    <name type="scientific">Streptomyces antnestii</name>
    <dbReference type="NCBI Taxonomy" id="2494256"/>
    <lineage>
        <taxon>Bacteria</taxon>
        <taxon>Bacillati</taxon>
        <taxon>Actinomycetota</taxon>
        <taxon>Actinomycetes</taxon>
        <taxon>Kitasatosporales</taxon>
        <taxon>Streptomycetaceae</taxon>
        <taxon>Streptomyces</taxon>
    </lineage>
</organism>
<proteinExistence type="predicted"/>
<feature type="compositionally biased region" description="Pro residues" evidence="1">
    <location>
        <begin position="93"/>
        <end position="105"/>
    </location>
</feature>
<dbReference type="OrthoDB" id="530515at2"/>
<gene>
    <name evidence="2" type="ORF">EOT10_07765</name>
</gene>
<evidence type="ECO:0000256" key="1">
    <source>
        <dbReference type="SAM" id="MobiDB-lite"/>
    </source>
</evidence>
<dbReference type="AlphaFoldDB" id="A0A437Q0U5"/>
<keyword evidence="3" id="KW-1185">Reference proteome</keyword>